<evidence type="ECO:0000313" key="1">
    <source>
        <dbReference type="EMBL" id="MFE3872497.1"/>
    </source>
</evidence>
<sequence length="465" mass="54090">MKQSKHKNFATELRIIEQLESFKQHKVTLEACPGEAYLTKSKKEYQLSFEGIFPYSEDKKIKILINGEPFTIKSTDFQKPTRSRLAEIPAQHTFDIDGVNKGNLNNSSFFRMFFFDDSKRTNIFHYKLEKPKHDGIIPWAFDCVRLAVMKKSYDITQNRNGENSYFIIENLDAVTLEEFEEDSYAIQKGIGFLIGYMPGGENYIFSGENFIYQRLARNSLKSIFHPVTSNPYSKLFKEKEKEIADNYYGKLKVIPAPVISELINQLRQNMDFSVAIIFLMEVASLKSIVSMPGVFSVILESFANIIIIKQNKQEKLINDKDLVAKIIYEMNTLIDKHAPKINPEAEIKIRRRINEINKPVNLNRLTNAEKLRAPFDQLKIKLTAEEEKALDYRNYLLHGNILMNNELERTSEEIDNHMLHVSAKLYTLISKLILKSCGYEGYVINYSKFYQKNSINSKEDYFEYI</sequence>
<evidence type="ECO:0008006" key="3">
    <source>
        <dbReference type="Google" id="ProtNLM"/>
    </source>
</evidence>
<reference evidence="1 2" key="1">
    <citation type="submission" date="2024-06" db="EMBL/GenBank/DDBJ databases">
        <title>Flavobacterium spp. isolated from glacier.</title>
        <authorList>
            <person name="Han D."/>
        </authorList>
    </citation>
    <scope>NUCLEOTIDE SEQUENCE [LARGE SCALE GENOMIC DNA]</scope>
    <source>
        <strain evidence="1 2">ZS1P70</strain>
    </source>
</reference>
<dbReference type="RefSeq" id="WP_379852809.1">
    <property type="nucleotide sequence ID" value="NZ_JBHZPY010000015.1"/>
</dbReference>
<comment type="caution">
    <text evidence="1">The sequence shown here is derived from an EMBL/GenBank/DDBJ whole genome shotgun (WGS) entry which is preliminary data.</text>
</comment>
<name>A0ABW6I868_9FLAO</name>
<evidence type="ECO:0000313" key="2">
    <source>
        <dbReference type="Proteomes" id="UP001600107"/>
    </source>
</evidence>
<accession>A0ABW6I868</accession>
<protein>
    <recommendedName>
        <fullName evidence="3">ApeA N-terminal domain-containing protein</fullName>
    </recommendedName>
</protein>
<gene>
    <name evidence="1" type="ORF">ACFX5F_14820</name>
</gene>
<dbReference type="EMBL" id="JBHZPY010000015">
    <property type="protein sequence ID" value="MFE3872497.1"/>
    <property type="molecule type" value="Genomic_DNA"/>
</dbReference>
<dbReference type="Proteomes" id="UP001600107">
    <property type="component" value="Unassembled WGS sequence"/>
</dbReference>
<organism evidence="1 2">
    <name type="scientific">Flavobacterium zhoui</name>
    <dbReference type="NCBI Taxonomy" id="3230414"/>
    <lineage>
        <taxon>Bacteria</taxon>
        <taxon>Pseudomonadati</taxon>
        <taxon>Bacteroidota</taxon>
        <taxon>Flavobacteriia</taxon>
        <taxon>Flavobacteriales</taxon>
        <taxon>Flavobacteriaceae</taxon>
        <taxon>Flavobacterium</taxon>
    </lineage>
</organism>
<keyword evidence="2" id="KW-1185">Reference proteome</keyword>
<proteinExistence type="predicted"/>